<name>X0RVL0_9ZZZZ</name>
<feature type="compositionally biased region" description="Acidic residues" evidence="1">
    <location>
        <begin position="169"/>
        <end position="188"/>
    </location>
</feature>
<feature type="region of interest" description="Disordered" evidence="1">
    <location>
        <begin position="165"/>
        <end position="188"/>
    </location>
</feature>
<proteinExistence type="predicted"/>
<gene>
    <name evidence="2" type="ORF">S01H1_12331</name>
</gene>
<evidence type="ECO:0008006" key="3">
    <source>
        <dbReference type="Google" id="ProtNLM"/>
    </source>
</evidence>
<dbReference type="AlphaFoldDB" id="X0RVL0"/>
<organism evidence="2">
    <name type="scientific">marine sediment metagenome</name>
    <dbReference type="NCBI Taxonomy" id="412755"/>
    <lineage>
        <taxon>unclassified sequences</taxon>
        <taxon>metagenomes</taxon>
        <taxon>ecological metagenomes</taxon>
    </lineage>
</organism>
<sequence length="342" mass="37801">MLDIQDDDSIIIPLPAAHLPNEITTLQIYGTQLNSAIHKMMIQDTLSKVQPLNTQDLFSVREEPIYGHVVSKPDDGSLVGAIGCAAEIVLATPSAAMQIQSIDEDFEPLKDSDADDDGIGSGEAPMTVLARGSFRFVVKEVTQTFPFPIVIVDELLDDEPVESAPIEYSDFEDTYDNEEDDDEDTDEDMYANIDSSDLIQRTLRAMKAIVDQKLSTKPKTMSPLEQIILKDSGMDSDMNRAAIENEQNEEMAAIFDVFVSSLIDIAPSRIERLYSVGMMAAEFSGVDNKIRKEALEMVDGVARLRLVLKEAEKKISMVQAKQITEQIVDQSDTDSKDLQVGS</sequence>
<comment type="caution">
    <text evidence="2">The sequence shown here is derived from an EMBL/GenBank/DDBJ whole genome shotgun (WGS) entry which is preliminary data.</text>
</comment>
<feature type="non-terminal residue" evidence="2">
    <location>
        <position position="342"/>
    </location>
</feature>
<accession>X0RVL0</accession>
<reference evidence="2" key="1">
    <citation type="journal article" date="2014" name="Front. Microbiol.">
        <title>High frequency of phylogenetically diverse reductive dehalogenase-homologous genes in deep subseafloor sedimentary metagenomes.</title>
        <authorList>
            <person name="Kawai M."/>
            <person name="Futagami T."/>
            <person name="Toyoda A."/>
            <person name="Takaki Y."/>
            <person name="Nishi S."/>
            <person name="Hori S."/>
            <person name="Arai W."/>
            <person name="Tsubouchi T."/>
            <person name="Morono Y."/>
            <person name="Uchiyama I."/>
            <person name="Ito T."/>
            <person name="Fujiyama A."/>
            <person name="Inagaki F."/>
            <person name="Takami H."/>
        </authorList>
    </citation>
    <scope>NUCLEOTIDE SEQUENCE</scope>
    <source>
        <strain evidence="2">Expedition CK06-06</strain>
    </source>
</reference>
<evidence type="ECO:0000256" key="1">
    <source>
        <dbReference type="SAM" id="MobiDB-lite"/>
    </source>
</evidence>
<protein>
    <recommendedName>
        <fullName evidence="3">Lon N-terminal domain-containing protein</fullName>
    </recommendedName>
</protein>
<evidence type="ECO:0000313" key="2">
    <source>
        <dbReference type="EMBL" id="GAF67792.1"/>
    </source>
</evidence>
<dbReference type="EMBL" id="BARS01006323">
    <property type="protein sequence ID" value="GAF67792.1"/>
    <property type="molecule type" value="Genomic_DNA"/>
</dbReference>